<dbReference type="SUPFAM" id="SSF53850">
    <property type="entry name" value="Periplasmic binding protein-like II"/>
    <property type="match status" value="1"/>
</dbReference>
<reference evidence="2 3" key="1">
    <citation type="journal article" date="2019" name="Int. J. Syst. Evol. Microbiol.">
        <title>The Global Catalogue of Microorganisms (GCM) 10K type strain sequencing project: providing services to taxonomists for standard genome sequencing and annotation.</title>
        <authorList>
            <consortium name="The Broad Institute Genomics Platform"/>
            <consortium name="The Broad Institute Genome Sequencing Center for Infectious Disease"/>
            <person name="Wu L."/>
            <person name="Ma J."/>
        </authorList>
    </citation>
    <scope>NUCLEOTIDE SEQUENCE [LARGE SCALE GENOMIC DNA]</scope>
    <source>
        <strain evidence="2 3">JCM 13929</strain>
    </source>
</reference>
<dbReference type="InterPro" id="IPR006059">
    <property type="entry name" value="SBP"/>
</dbReference>
<dbReference type="InterPro" id="IPR050490">
    <property type="entry name" value="Bact_solute-bd_prot1"/>
</dbReference>
<name>A0ABN2EY78_9ACTN</name>
<keyword evidence="1" id="KW-0732">Signal</keyword>
<dbReference type="PANTHER" id="PTHR43649">
    <property type="entry name" value="ARABINOSE-BINDING PROTEIN-RELATED"/>
    <property type="match status" value="1"/>
</dbReference>
<evidence type="ECO:0000313" key="2">
    <source>
        <dbReference type="EMBL" id="GAA1621896.1"/>
    </source>
</evidence>
<dbReference type="PANTHER" id="PTHR43649:SF16">
    <property type="entry name" value="SUGAR-BINDING LIPOPROTEIN"/>
    <property type="match status" value="1"/>
</dbReference>
<comment type="caution">
    <text evidence="2">The sequence shown here is derived from an EMBL/GenBank/DDBJ whole genome shotgun (WGS) entry which is preliminary data.</text>
</comment>
<evidence type="ECO:0000256" key="1">
    <source>
        <dbReference type="SAM" id="SignalP"/>
    </source>
</evidence>
<dbReference type="PROSITE" id="PS51257">
    <property type="entry name" value="PROKAR_LIPOPROTEIN"/>
    <property type="match status" value="1"/>
</dbReference>
<accession>A0ABN2EY78</accession>
<gene>
    <name evidence="2" type="ORF">GCM10009733_018130</name>
</gene>
<dbReference type="Proteomes" id="UP001500064">
    <property type="component" value="Unassembled WGS sequence"/>
</dbReference>
<dbReference type="Pfam" id="PF01547">
    <property type="entry name" value="SBP_bac_1"/>
    <property type="match status" value="1"/>
</dbReference>
<dbReference type="RefSeq" id="WP_346103051.1">
    <property type="nucleotide sequence ID" value="NZ_BAAAMU010000009.1"/>
</dbReference>
<keyword evidence="3" id="KW-1185">Reference proteome</keyword>
<dbReference type="Gene3D" id="3.40.190.10">
    <property type="entry name" value="Periplasmic binding protein-like II"/>
    <property type="match status" value="1"/>
</dbReference>
<evidence type="ECO:0000313" key="3">
    <source>
        <dbReference type="Proteomes" id="UP001500064"/>
    </source>
</evidence>
<feature type="chain" id="PRO_5045515695" evidence="1">
    <location>
        <begin position="22"/>
        <end position="455"/>
    </location>
</feature>
<dbReference type="EMBL" id="BAAAMU010000009">
    <property type="protein sequence ID" value="GAA1621896.1"/>
    <property type="molecule type" value="Genomic_DNA"/>
</dbReference>
<organism evidence="2 3">
    <name type="scientific">Nonomuraea maheshkhaliensis</name>
    <dbReference type="NCBI Taxonomy" id="419590"/>
    <lineage>
        <taxon>Bacteria</taxon>
        <taxon>Bacillati</taxon>
        <taxon>Actinomycetota</taxon>
        <taxon>Actinomycetes</taxon>
        <taxon>Streptosporangiales</taxon>
        <taxon>Streptosporangiaceae</taxon>
        <taxon>Nonomuraea</taxon>
    </lineage>
</organism>
<protein>
    <submittedName>
        <fullName evidence="2">Extracellular solute-binding protein</fullName>
    </submittedName>
</protein>
<sequence length="455" mass="48200">MPPTNVRKFAAALGASAAALALVSGCGGTESTSKPGSVSITVAGQPTQENPDLLKAFQRKISEFSKANPGIKVTGDESVFDVNTFQALVAGGKLPTVFYVPFTEMQGIITRQQAADITGHVGAGSNVKRVNPSILKVATGPENHIFGVPVQAYSMGLLYNRALFTKAGLDPDAPPKTWDEVRAAAKTIHAKTGVAGFGAMTKDYTGGWVLTAMSYAYGSKIQSDDGKQATVNNDAIRRALEFYRAVRWEDDAFGSDFLIGYEDITNALASGKVGMIVQGADTYTRVVQSLGMKPDDFGLAPLPQAPGALGTLGGGSVAVINPRATAEEIKAALKWIDYAEFSRYNDQQAAVTLAKASAADGLPVGAPVLPLFDQATTDRYLTWVKDYINVPREHFRAYFDSAKTLPLVPEPAAKAQETYGILDNVVQAVLTRKDADISALLDDAQKQAQSAIDAG</sequence>
<proteinExistence type="predicted"/>
<feature type="signal peptide" evidence="1">
    <location>
        <begin position="1"/>
        <end position="21"/>
    </location>
</feature>